<dbReference type="Proteomes" id="UP001612915">
    <property type="component" value="Unassembled WGS sequence"/>
</dbReference>
<evidence type="ECO:0000313" key="3">
    <source>
        <dbReference type="Proteomes" id="UP001612915"/>
    </source>
</evidence>
<dbReference type="PANTHER" id="PTHR18964:SF149">
    <property type="entry name" value="BIFUNCTIONAL UDP-N-ACETYLGLUCOSAMINE 2-EPIMERASE_N-ACETYLMANNOSAMINE KINASE"/>
    <property type="match status" value="1"/>
</dbReference>
<dbReference type="PANTHER" id="PTHR18964">
    <property type="entry name" value="ROK (REPRESSOR, ORF, KINASE) FAMILY"/>
    <property type="match status" value="1"/>
</dbReference>
<dbReference type="InterPro" id="IPR036390">
    <property type="entry name" value="WH_DNA-bd_sf"/>
</dbReference>
<protein>
    <submittedName>
        <fullName evidence="2">ROK family protein</fullName>
    </submittedName>
</protein>
<dbReference type="InterPro" id="IPR036388">
    <property type="entry name" value="WH-like_DNA-bd_sf"/>
</dbReference>
<dbReference type="SUPFAM" id="SSF53067">
    <property type="entry name" value="Actin-like ATPase domain"/>
    <property type="match status" value="1"/>
</dbReference>
<dbReference type="Gene3D" id="3.30.420.40">
    <property type="match status" value="2"/>
</dbReference>
<evidence type="ECO:0000313" key="2">
    <source>
        <dbReference type="EMBL" id="MFI7586957.1"/>
    </source>
</evidence>
<comment type="caution">
    <text evidence="2">The sequence shown here is derived from an EMBL/GenBank/DDBJ whole genome shotgun (WGS) entry which is preliminary data.</text>
</comment>
<sequence>MARGAGIAQDELRRVNLGAVLSRVHASGPTSRAALTAELGLNRSTIGDLTAQLAALGLVSEELPTRRGGTGRPSHLVVPRTDVTVVAVLLDVDRIVTALVGLGGVVLARRERLHQRGGHDVEAVVATVAQAVAELQALPEAGRCLGVGVSVPGVVRADDGMVRSAPNLGWTDAPFSALLHTEVGLPVRTGNDANLGVYAEHLRGAAVGVDDVAYVSGSVGIGGGFLVGGQPLRGAGGYAGEIGHLCVDLDGARCRCGAVGCWETRVGENHLLEAAGWLPGGGLPAVDQVTQAAMAGDVRAGAALEEAARWIGVGLRAIVNMVNPEMIVLSGVLAKVFEQRRTTLVGHLRLGGPKALQERLTLVTAALGDDSSLFGAAETAFEPLLADPTTISSPAAHSA</sequence>
<dbReference type="EMBL" id="JBITLV010000002">
    <property type="protein sequence ID" value="MFI7586957.1"/>
    <property type="molecule type" value="Genomic_DNA"/>
</dbReference>
<gene>
    <name evidence="2" type="ORF">ACIB24_07765</name>
</gene>
<evidence type="ECO:0000256" key="1">
    <source>
        <dbReference type="ARBA" id="ARBA00006479"/>
    </source>
</evidence>
<reference evidence="2 3" key="1">
    <citation type="submission" date="2024-10" db="EMBL/GenBank/DDBJ databases">
        <title>The Natural Products Discovery Center: Release of the First 8490 Sequenced Strains for Exploring Actinobacteria Biosynthetic Diversity.</title>
        <authorList>
            <person name="Kalkreuter E."/>
            <person name="Kautsar S.A."/>
            <person name="Yang D."/>
            <person name="Bader C.D."/>
            <person name="Teijaro C.N."/>
            <person name="Fluegel L."/>
            <person name="Davis C.M."/>
            <person name="Simpson J.R."/>
            <person name="Lauterbach L."/>
            <person name="Steele A.D."/>
            <person name="Gui C."/>
            <person name="Meng S."/>
            <person name="Li G."/>
            <person name="Viehrig K."/>
            <person name="Ye F."/>
            <person name="Su P."/>
            <person name="Kiefer A.F."/>
            <person name="Nichols A."/>
            <person name="Cepeda A.J."/>
            <person name="Yan W."/>
            <person name="Fan B."/>
            <person name="Jiang Y."/>
            <person name="Adhikari A."/>
            <person name="Zheng C.-J."/>
            <person name="Schuster L."/>
            <person name="Cowan T.M."/>
            <person name="Smanski M.J."/>
            <person name="Chevrette M.G."/>
            <person name="De Carvalho L.P.S."/>
            <person name="Shen B."/>
        </authorList>
    </citation>
    <scope>NUCLEOTIDE SEQUENCE [LARGE SCALE GENOMIC DNA]</scope>
    <source>
        <strain evidence="2 3">NPDC049639</strain>
    </source>
</reference>
<organism evidence="2 3">
    <name type="scientific">Spongisporangium articulatum</name>
    <dbReference type="NCBI Taxonomy" id="3362603"/>
    <lineage>
        <taxon>Bacteria</taxon>
        <taxon>Bacillati</taxon>
        <taxon>Actinomycetota</taxon>
        <taxon>Actinomycetes</taxon>
        <taxon>Kineosporiales</taxon>
        <taxon>Kineosporiaceae</taxon>
        <taxon>Spongisporangium</taxon>
    </lineage>
</organism>
<dbReference type="RefSeq" id="WP_398277672.1">
    <property type="nucleotide sequence ID" value="NZ_JBITLV010000002.1"/>
</dbReference>
<dbReference type="Gene3D" id="1.10.10.10">
    <property type="entry name" value="Winged helix-like DNA-binding domain superfamily/Winged helix DNA-binding domain"/>
    <property type="match status" value="1"/>
</dbReference>
<proteinExistence type="inferred from homology"/>
<name>A0ABW8ALT9_9ACTN</name>
<accession>A0ABW8ALT9</accession>
<keyword evidence="3" id="KW-1185">Reference proteome</keyword>
<dbReference type="Pfam" id="PF00480">
    <property type="entry name" value="ROK"/>
    <property type="match status" value="1"/>
</dbReference>
<dbReference type="InterPro" id="IPR000600">
    <property type="entry name" value="ROK"/>
</dbReference>
<dbReference type="InterPro" id="IPR043129">
    <property type="entry name" value="ATPase_NBD"/>
</dbReference>
<comment type="similarity">
    <text evidence="1">Belongs to the ROK (NagC/XylR) family.</text>
</comment>
<dbReference type="SUPFAM" id="SSF46785">
    <property type="entry name" value="Winged helix' DNA-binding domain"/>
    <property type="match status" value="1"/>
</dbReference>